<accession>A0A396HYR9</accession>
<reference evidence="1" key="1">
    <citation type="journal article" date="2018" name="Nat. Plants">
        <title>Whole-genome landscape of Medicago truncatula symbiotic genes.</title>
        <authorList>
            <person name="Pecrix Y."/>
            <person name="Gamas P."/>
            <person name="Carrere S."/>
        </authorList>
    </citation>
    <scope>NUCLEOTIDE SEQUENCE</scope>
    <source>
        <tissue evidence="1">Leaves</tissue>
    </source>
</reference>
<dbReference type="EMBL" id="PSQE01000004">
    <property type="protein sequence ID" value="RHN58472.1"/>
    <property type="molecule type" value="Genomic_DNA"/>
</dbReference>
<dbReference type="Proteomes" id="UP000265566">
    <property type="component" value="Chromosome 4"/>
</dbReference>
<organism evidence="1">
    <name type="scientific">Medicago truncatula</name>
    <name type="common">Barrel medic</name>
    <name type="synonym">Medicago tribuloides</name>
    <dbReference type="NCBI Taxonomy" id="3880"/>
    <lineage>
        <taxon>Eukaryota</taxon>
        <taxon>Viridiplantae</taxon>
        <taxon>Streptophyta</taxon>
        <taxon>Embryophyta</taxon>
        <taxon>Tracheophyta</taxon>
        <taxon>Spermatophyta</taxon>
        <taxon>Magnoliopsida</taxon>
        <taxon>eudicotyledons</taxon>
        <taxon>Gunneridae</taxon>
        <taxon>Pentapetalae</taxon>
        <taxon>rosids</taxon>
        <taxon>fabids</taxon>
        <taxon>Fabales</taxon>
        <taxon>Fabaceae</taxon>
        <taxon>Papilionoideae</taxon>
        <taxon>50 kb inversion clade</taxon>
        <taxon>NPAAA clade</taxon>
        <taxon>Hologalegina</taxon>
        <taxon>IRL clade</taxon>
        <taxon>Trifolieae</taxon>
        <taxon>Medicago</taxon>
    </lineage>
</organism>
<dbReference type="Gramene" id="rna20389">
    <property type="protein sequence ID" value="RHN58472.1"/>
    <property type="gene ID" value="gene20389"/>
</dbReference>
<evidence type="ECO:0000313" key="1">
    <source>
        <dbReference type="EMBL" id="RHN58472.1"/>
    </source>
</evidence>
<sequence>MIKIYYTNNGSDETSDKFTLLKPGIVAESAMNFSDNSCLRFLSAII</sequence>
<protein>
    <submittedName>
        <fullName evidence="1">Uncharacterized protein</fullName>
    </submittedName>
</protein>
<comment type="caution">
    <text evidence="1">The sequence shown here is derived from an EMBL/GenBank/DDBJ whole genome shotgun (WGS) entry which is preliminary data.</text>
</comment>
<proteinExistence type="predicted"/>
<name>A0A396HYR9_MEDTR</name>
<gene>
    <name evidence="1" type="ORF">MtrunA17_Chr4g0002811</name>
</gene>
<dbReference type="AlphaFoldDB" id="A0A396HYR9"/>